<comment type="caution">
    <text evidence="1">The sequence shown here is derived from an EMBL/GenBank/DDBJ whole genome shotgun (WGS) entry which is preliminary data.</text>
</comment>
<keyword evidence="2" id="KW-1185">Reference proteome</keyword>
<gene>
    <name evidence="1" type="ORF">MML48_3g00015412</name>
</gene>
<accession>A0ACB9TGV6</accession>
<name>A0ACB9TGV6_HOLOL</name>
<protein>
    <submittedName>
        <fullName evidence="1">Homeobox-like domain superfamily</fullName>
    </submittedName>
</protein>
<reference evidence="1" key="1">
    <citation type="submission" date="2022-04" db="EMBL/GenBank/DDBJ databases">
        <title>Chromosome-scale genome assembly of Holotrichia oblita Faldermann.</title>
        <authorList>
            <person name="Rongchong L."/>
        </authorList>
    </citation>
    <scope>NUCLEOTIDE SEQUENCE</scope>
    <source>
        <strain evidence="1">81SQS9</strain>
    </source>
</reference>
<evidence type="ECO:0000313" key="1">
    <source>
        <dbReference type="EMBL" id="KAI4466019.1"/>
    </source>
</evidence>
<evidence type="ECO:0000313" key="2">
    <source>
        <dbReference type="Proteomes" id="UP001056778"/>
    </source>
</evidence>
<dbReference type="EMBL" id="CM043017">
    <property type="protein sequence ID" value="KAI4466019.1"/>
    <property type="molecule type" value="Genomic_DNA"/>
</dbReference>
<organism evidence="1 2">
    <name type="scientific">Holotrichia oblita</name>
    <name type="common">Chafer beetle</name>
    <dbReference type="NCBI Taxonomy" id="644536"/>
    <lineage>
        <taxon>Eukaryota</taxon>
        <taxon>Metazoa</taxon>
        <taxon>Ecdysozoa</taxon>
        <taxon>Arthropoda</taxon>
        <taxon>Hexapoda</taxon>
        <taxon>Insecta</taxon>
        <taxon>Pterygota</taxon>
        <taxon>Neoptera</taxon>
        <taxon>Endopterygota</taxon>
        <taxon>Coleoptera</taxon>
        <taxon>Polyphaga</taxon>
        <taxon>Scarabaeiformia</taxon>
        <taxon>Scarabaeidae</taxon>
        <taxon>Melolonthinae</taxon>
        <taxon>Holotrichia</taxon>
    </lineage>
</organism>
<sequence length="166" mass="19337">MNRTKKSKFHQYNEEALRKAVERVKAGGKLREICRAYGVPKSTVQDRISGKVAKTSMQMGPDPILSHECENKLVEWIENLAKCGFPIKKGELLDTIQKIVRAEKLKTPFRNDRPGQKWYSCFMRRHKNLSLKNAESLEKYRAQVTEEFIRSWFKGLEMFLNTTKAV</sequence>
<proteinExistence type="predicted"/>
<dbReference type="Proteomes" id="UP001056778">
    <property type="component" value="Chromosome 3"/>
</dbReference>